<dbReference type="EMBL" id="GL377314">
    <property type="protein sequence ID" value="EFI92063.1"/>
    <property type="molecule type" value="Genomic_DNA"/>
</dbReference>
<protein>
    <recommendedName>
        <fullName evidence="1">F-box domain-containing protein</fullName>
    </recommendedName>
</protein>
<dbReference type="InterPro" id="IPR036047">
    <property type="entry name" value="F-box-like_dom_sf"/>
</dbReference>
<gene>
    <name evidence="2" type="ORF">SCHCODRAFT_113947</name>
</gene>
<evidence type="ECO:0000259" key="1">
    <source>
        <dbReference type="Pfam" id="PF12937"/>
    </source>
</evidence>
<proteinExistence type="predicted"/>
<reference evidence="2 3" key="1">
    <citation type="journal article" date="2010" name="Nat. Biotechnol.">
        <title>Genome sequence of the model mushroom Schizophyllum commune.</title>
        <authorList>
            <person name="Ohm R.A."/>
            <person name="de Jong J.F."/>
            <person name="Lugones L.G."/>
            <person name="Aerts A."/>
            <person name="Kothe E."/>
            <person name="Stajich J.E."/>
            <person name="de Vries R.P."/>
            <person name="Record E."/>
            <person name="Levasseur A."/>
            <person name="Baker S.E."/>
            <person name="Bartholomew K.A."/>
            <person name="Coutinho P.M."/>
            <person name="Erdmann S."/>
            <person name="Fowler T.J."/>
            <person name="Gathman A.C."/>
            <person name="Lombard V."/>
            <person name="Henrissat B."/>
            <person name="Knabe N."/>
            <person name="Kuees U."/>
            <person name="Lilly W.W."/>
            <person name="Lindquist E."/>
            <person name="Lucas S."/>
            <person name="Magnuson J.K."/>
            <person name="Piumi F."/>
            <person name="Raudaskoski M."/>
            <person name="Salamov A."/>
            <person name="Schmutz J."/>
            <person name="Schwarze F.W.M.R."/>
            <person name="vanKuyk P.A."/>
            <person name="Horton J.S."/>
            <person name="Grigoriev I.V."/>
            <person name="Woesten H.A.B."/>
        </authorList>
    </citation>
    <scope>NUCLEOTIDE SEQUENCE [LARGE SCALE GENOMIC DNA]</scope>
    <source>
        <strain evidence="3">H4-8 / FGSC 9210</strain>
    </source>
</reference>
<dbReference type="HOGENOM" id="CLU_460161_0_0_1"/>
<dbReference type="KEGG" id="scm:SCHCO_02693179"/>
<dbReference type="Gene3D" id="1.20.1280.50">
    <property type="match status" value="1"/>
</dbReference>
<dbReference type="OrthoDB" id="2935414at2759"/>
<dbReference type="GeneID" id="9596643"/>
<feature type="non-terminal residue" evidence="2">
    <location>
        <position position="579"/>
    </location>
</feature>
<evidence type="ECO:0000313" key="3">
    <source>
        <dbReference type="Proteomes" id="UP000007431"/>
    </source>
</evidence>
<dbReference type="CDD" id="cd09917">
    <property type="entry name" value="F-box_SF"/>
    <property type="match status" value="1"/>
</dbReference>
<dbReference type="OMA" id="LWANICT"/>
<accession>D8QJC4</accession>
<organism evidence="3">
    <name type="scientific">Schizophyllum commune (strain H4-8 / FGSC 9210)</name>
    <name type="common">Split gill fungus</name>
    <dbReference type="NCBI Taxonomy" id="578458"/>
    <lineage>
        <taxon>Eukaryota</taxon>
        <taxon>Fungi</taxon>
        <taxon>Dikarya</taxon>
        <taxon>Basidiomycota</taxon>
        <taxon>Agaricomycotina</taxon>
        <taxon>Agaricomycetes</taxon>
        <taxon>Agaricomycetidae</taxon>
        <taxon>Agaricales</taxon>
        <taxon>Schizophyllaceae</taxon>
        <taxon>Schizophyllum</taxon>
    </lineage>
</organism>
<dbReference type="InterPro" id="IPR001810">
    <property type="entry name" value="F-box_dom"/>
</dbReference>
<dbReference type="AlphaFoldDB" id="D8QJC4"/>
<keyword evidence="3" id="KW-1185">Reference proteome</keyword>
<dbReference type="Pfam" id="PF12937">
    <property type="entry name" value="F-box-like"/>
    <property type="match status" value="1"/>
</dbReference>
<dbReference type="VEuPathDB" id="FungiDB:SCHCODRAFT_02693179"/>
<dbReference type="RefSeq" id="XP_003026966.1">
    <property type="nucleotide sequence ID" value="XM_003026920.1"/>
</dbReference>
<feature type="domain" description="F-box" evidence="1">
    <location>
        <begin position="5"/>
        <end position="56"/>
    </location>
</feature>
<dbReference type="InParanoid" id="D8QJC4"/>
<name>D8QJC4_SCHCM</name>
<sequence length="579" mass="65233">MPFVQDLPAELLVEIFMHCAPRDRDALYSEQGVNWVAPSQVCRQWRSIALACKKFWAASIPFEPPYWTYMALRRARDAPLAFNIDLSQSDMRHCATTVALHTEQLVELAISGSRWEIRRMLAQFVQDSAPRLEVLSLKVESPYDHHSTAPCLPDVFQGHTLQRPPLLRTLELDFCYLPLTSNLYAGVTTFVLRYPSPLWSVGFIHDLLQTMPQLQSVCLASVYDMPLITPGQVLVLPRSLASMRFVASPRAPSLGEQCAFELFLQSLKFTAESWVVVCEVAELLHTVPVLHRFHDYVGPSPVELELGVERSYDDEGTVAETLDVRLQSGTGSQCQAIVLNVFSPSPSIAEALRRPLEMIRPFRVVDFSARGFLEDDNSECASYGKQPLWWKNNMPHVTNWTVDALPPAFLLEGVVVRLMLSIGVDTRFCDRRAVCDEDGHVIQLFPNLQSIRLVGIDLWTPLVGYYKARVAEKEASVLPLILMIVWACAERQRLKVPNSHVPRIFIKDCKGVDVGVVYAMRGLTSVEWDGMGQASWTDYEDVRTAVLEEYTEMFAAEEEETVRGFTMPDIDEDSAGSSS</sequence>
<dbReference type="SUPFAM" id="SSF81383">
    <property type="entry name" value="F-box domain"/>
    <property type="match status" value="1"/>
</dbReference>
<evidence type="ECO:0000313" key="2">
    <source>
        <dbReference type="EMBL" id="EFI92063.1"/>
    </source>
</evidence>
<dbReference type="Proteomes" id="UP000007431">
    <property type="component" value="Unassembled WGS sequence"/>
</dbReference>